<dbReference type="AlphaFoldDB" id="A0A267FMK4"/>
<reference evidence="1 2" key="1">
    <citation type="submission" date="2017-06" db="EMBL/GenBank/DDBJ databases">
        <title>A platform for efficient transgenesis in Macrostomum lignano, a flatworm model organism for stem cell research.</title>
        <authorList>
            <person name="Berezikov E."/>
        </authorList>
    </citation>
    <scope>NUCLEOTIDE SEQUENCE [LARGE SCALE GENOMIC DNA]</scope>
    <source>
        <strain evidence="1">DV1</strain>
        <tissue evidence="1">Whole organism</tissue>
    </source>
</reference>
<proteinExistence type="predicted"/>
<dbReference type="Proteomes" id="UP000215902">
    <property type="component" value="Unassembled WGS sequence"/>
</dbReference>
<keyword evidence="2" id="KW-1185">Reference proteome</keyword>
<evidence type="ECO:0000313" key="1">
    <source>
        <dbReference type="EMBL" id="PAA75006.1"/>
    </source>
</evidence>
<organism evidence="1 2">
    <name type="scientific">Macrostomum lignano</name>
    <dbReference type="NCBI Taxonomy" id="282301"/>
    <lineage>
        <taxon>Eukaryota</taxon>
        <taxon>Metazoa</taxon>
        <taxon>Spiralia</taxon>
        <taxon>Lophotrochozoa</taxon>
        <taxon>Platyhelminthes</taxon>
        <taxon>Rhabditophora</taxon>
        <taxon>Macrostomorpha</taxon>
        <taxon>Macrostomida</taxon>
        <taxon>Macrostomidae</taxon>
        <taxon>Macrostomum</taxon>
    </lineage>
</organism>
<dbReference type="InterPro" id="IPR011042">
    <property type="entry name" value="6-blade_b-propeller_TolB-like"/>
</dbReference>
<evidence type="ECO:0000313" key="2">
    <source>
        <dbReference type="Proteomes" id="UP000215902"/>
    </source>
</evidence>
<name>A0A267FMK4_9PLAT</name>
<gene>
    <name evidence="1" type="ORF">BOX15_Mlig020103g1</name>
</gene>
<evidence type="ECO:0008006" key="3">
    <source>
        <dbReference type="Google" id="ProtNLM"/>
    </source>
</evidence>
<dbReference type="SUPFAM" id="SSF101898">
    <property type="entry name" value="NHL repeat"/>
    <property type="match status" value="1"/>
</dbReference>
<comment type="caution">
    <text evidence="1">The sequence shown here is derived from an EMBL/GenBank/DDBJ whole genome shotgun (WGS) entry which is preliminary data.</text>
</comment>
<accession>A0A267FMK4</accession>
<dbReference type="EMBL" id="NIVC01000909">
    <property type="protein sequence ID" value="PAA75006.1"/>
    <property type="molecule type" value="Genomic_DNA"/>
</dbReference>
<protein>
    <recommendedName>
        <fullName evidence="3">WD_REPEATS_REGION domain-containing protein</fullName>
    </recommendedName>
</protein>
<sequence>MQFIAHLKASPKRLAVCTCTRGFAVNSSNRVVRASDADSTQQYLSPLTQPCVLMSFDPSIFNYLLVSPLDGSAGPFQLHCDSIDWDKEVTGLHWDSQLQQVIVAQPDRITAMDLSGGVSLQLGADRLGLHEGADSWNICGVAGNNDSILLLDRSGPRLLVLSKQLSAVSIVNLSSEPLLVGSDLGSLAASEHDVFMSDNRSGRVFKLSISSQSLTEHSGPINGPPLLCQIAADSQGHVIVCGFASNSVTVYDIAGSVSQNLIGIFSAWQPFKLPSGVAVFESDTGITLLVSDYGSKTLYAISSPFDESDKEVEKFLGISFSGVVNCRSSA</sequence>
<dbReference type="Gene3D" id="2.120.10.30">
    <property type="entry name" value="TolB, C-terminal domain"/>
    <property type="match status" value="1"/>
</dbReference>